<sequence length="32" mass="3326">EGSVEEGGCDHAGPHRHAGRDAARRGRSAVAR</sequence>
<reference evidence="2" key="1">
    <citation type="submission" date="2020-02" db="EMBL/GenBank/DDBJ databases">
        <authorList>
            <person name="Meier V. D."/>
        </authorList>
    </citation>
    <scope>NUCLEOTIDE SEQUENCE</scope>
    <source>
        <strain evidence="2">AVDCRST_MAG33</strain>
    </source>
</reference>
<gene>
    <name evidence="2" type="ORF">AVDCRST_MAG33-13</name>
</gene>
<name>A0A6J4U552_9BACT</name>
<proteinExistence type="predicted"/>
<dbReference type="EMBL" id="CADCWK010000002">
    <property type="protein sequence ID" value="CAA9541023.1"/>
    <property type="molecule type" value="Genomic_DNA"/>
</dbReference>
<feature type="region of interest" description="Disordered" evidence="1">
    <location>
        <begin position="1"/>
        <end position="32"/>
    </location>
</feature>
<evidence type="ECO:0000313" key="2">
    <source>
        <dbReference type="EMBL" id="CAA9541023.1"/>
    </source>
</evidence>
<dbReference type="AlphaFoldDB" id="A0A6J4U552"/>
<feature type="compositionally biased region" description="Basic and acidic residues" evidence="1">
    <location>
        <begin position="8"/>
        <end position="24"/>
    </location>
</feature>
<feature type="non-terminal residue" evidence="2">
    <location>
        <position position="32"/>
    </location>
</feature>
<organism evidence="2">
    <name type="scientific">uncultured Thermomicrobiales bacterium</name>
    <dbReference type="NCBI Taxonomy" id="1645740"/>
    <lineage>
        <taxon>Bacteria</taxon>
        <taxon>Pseudomonadati</taxon>
        <taxon>Thermomicrobiota</taxon>
        <taxon>Thermomicrobia</taxon>
        <taxon>Thermomicrobiales</taxon>
        <taxon>environmental samples</taxon>
    </lineage>
</organism>
<protein>
    <submittedName>
        <fullName evidence="2">Uncharacterized protein</fullName>
    </submittedName>
</protein>
<feature type="non-terminal residue" evidence="2">
    <location>
        <position position="1"/>
    </location>
</feature>
<evidence type="ECO:0000256" key="1">
    <source>
        <dbReference type="SAM" id="MobiDB-lite"/>
    </source>
</evidence>
<accession>A0A6J4U552</accession>